<reference evidence="3" key="1">
    <citation type="submission" date="2020-11" db="EMBL/GenBank/DDBJ databases">
        <authorList>
            <person name="Whiteford S."/>
        </authorList>
    </citation>
    <scope>NUCLEOTIDE SEQUENCE</scope>
</reference>
<gene>
    <name evidence="3" type="ORF">PLXY2_LOCUS16218</name>
</gene>
<keyword evidence="1" id="KW-0175">Coiled coil</keyword>
<comment type="caution">
    <text evidence="3">The sequence shown here is derived from an EMBL/GenBank/DDBJ whole genome shotgun (WGS) entry which is preliminary data.</text>
</comment>
<evidence type="ECO:0000313" key="4">
    <source>
        <dbReference type="Proteomes" id="UP000653454"/>
    </source>
</evidence>
<protein>
    <submittedName>
        <fullName evidence="3">(diamondback moth) hypothetical protein</fullName>
    </submittedName>
</protein>
<accession>A0A8S4GG48</accession>
<name>A0A8S4GG48_PLUXY</name>
<organism evidence="3 4">
    <name type="scientific">Plutella xylostella</name>
    <name type="common">Diamondback moth</name>
    <name type="synonym">Plutella maculipennis</name>
    <dbReference type="NCBI Taxonomy" id="51655"/>
    <lineage>
        <taxon>Eukaryota</taxon>
        <taxon>Metazoa</taxon>
        <taxon>Ecdysozoa</taxon>
        <taxon>Arthropoda</taxon>
        <taxon>Hexapoda</taxon>
        <taxon>Insecta</taxon>
        <taxon>Pterygota</taxon>
        <taxon>Neoptera</taxon>
        <taxon>Endopterygota</taxon>
        <taxon>Lepidoptera</taxon>
        <taxon>Glossata</taxon>
        <taxon>Ditrysia</taxon>
        <taxon>Yponomeutoidea</taxon>
        <taxon>Plutellidae</taxon>
        <taxon>Plutella</taxon>
    </lineage>
</organism>
<dbReference type="EMBL" id="CAJHNJ030000469">
    <property type="protein sequence ID" value="CAG9137972.1"/>
    <property type="molecule type" value="Genomic_DNA"/>
</dbReference>
<proteinExistence type="predicted"/>
<dbReference type="Pfam" id="PF25298">
    <property type="entry name" value="Baculo_FP_2nd"/>
    <property type="match status" value="1"/>
</dbReference>
<keyword evidence="4" id="KW-1185">Reference proteome</keyword>
<feature type="domain" description="FP protein C-terminal" evidence="2">
    <location>
        <begin position="135"/>
        <end position="187"/>
    </location>
</feature>
<dbReference type="InterPro" id="IPR057251">
    <property type="entry name" value="FP_C"/>
</dbReference>
<evidence type="ECO:0000313" key="3">
    <source>
        <dbReference type="EMBL" id="CAG9137972.1"/>
    </source>
</evidence>
<evidence type="ECO:0000259" key="2">
    <source>
        <dbReference type="Pfam" id="PF25298"/>
    </source>
</evidence>
<feature type="coiled-coil region" evidence="1">
    <location>
        <begin position="8"/>
        <end position="35"/>
    </location>
</feature>
<evidence type="ECO:0000256" key="1">
    <source>
        <dbReference type="SAM" id="Coils"/>
    </source>
</evidence>
<sequence>MERRLSETEKAVETLKSLQNKVSKLQREIDEKEQWSRSNNVELRGIPFSKTENLFEVLLKLADLCEVELKKEDINFITRVRSRNNNGPKSIVACLTHRYLKENLVAAARTRRGLSALDLGFDNCNDKVYINDHLTESTKLLLNKTKLVAKEKNFQFVWVKKCTIHARKNSTSPVLFIKTEQDLSKIV</sequence>
<dbReference type="Proteomes" id="UP000653454">
    <property type="component" value="Unassembled WGS sequence"/>
</dbReference>
<dbReference type="AlphaFoldDB" id="A0A8S4GG48"/>